<evidence type="ECO:0000313" key="1">
    <source>
        <dbReference type="EMBL" id="KAA5538572.1"/>
    </source>
</evidence>
<evidence type="ECO:0000313" key="2">
    <source>
        <dbReference type="Proteomes" id="UP000323426"/>
    </source>
</evidence>
<keyword evidence="2" id="KW-1185">Reference proteome</keyword>
<comment type="caution">
    <text evidence="1">The sequence shown here is derived from an EMBL/GenBank/DDBJ whole genome shotgun (WGS) entry which is preliminary data.</text>
</comment>
<dbReference type="InterPro" id="IPR006530">
    <property type="entry name" value="YD"/>
</dbReference>
<name>A0A5M6CX57_9BACT</name>
<organism evidence="1 2">
    <name type="scientific">Adhaeribacter rhizoryzae</name>
    <dbReference type="NCBI Taxonomy" id="2607907"/>
    <lineage>
        <taxon>Bacteria</taxon>
        <taxon>Pseudomonadati</taxon>
        <taxon>Bacteroidota</taxon>
        <taxon>Cytophagia</taxon>
        <taxon>Cytophagales</taxon>
        <taxon>Hymenobacteraceae</taxon>
        <taxon>Adhaeribacter</taxon>
    </lineage>
</organism>
<evidence type="ECO:0008006" key="3">
    <source>
        <dbReference type="Google" id="ProtNLM"/>
    </source>
</evidence>
<accession>A0A5M6CX57</accession>
<dbReference type="AlphaFoldDB" id="A0A5M6CX57"/>
<dbReference type="RefSeq" id="WP_223816248.1">
    <property type="nucleotide sequence ID" value="NZ_VWSF01000046.1"/>
</dbReference>
<proteinExistence type="predicted"/>
<dbReference type="NCBIfam" id="TIGR01643">
    <property type="entry name" value="YD_repeat_2x"/>
    <property type="match status" value="1"/>
</dbReference>
<gene>
    <name evidence="1" type="ORF">F0145_25920</name>
</gene>
<feature type="non-terminal residue" evidence="1">
    <location>
        <position position="1"/>
    </location>
</feature>
<reference evidence="1 2" key="1">
    <citation type="submission" date="2019-09" db="EMBL/GenBank/DDBJ databases">
        <title>Genome sequence and assembly of Adhaeribacter sp.</title>
        <authorList>
            <person name="Chhetri G."/>
        </authorList>
    </citation>
    <scope>NUCLEOTIDE SEQUENCE [LARGE SCALE GENOMIC DNA]</scope>
    <source>
        <strain evidence="1 2">DK36</strain>
    </source>
</reference>
<dbReference type="EMBL" id="VWSF01000046">
    <property type="protein sequence ID" value="KAA5538572.1"/>
    <property type="molecule type" value="Genomic_DNA"/>
</dbReference>
<protein>
    <recommendedName>
        <fullName evidence="3">RHS repeat protein</fullName>
    </recommendedName>
</protein>
<dbReference type="Proteomes" id="UP000323426">
    <property type="component" value="Unassembled WGS sequence"/>
</dbReference>
<sequence>LRTNGVAPTGKRYYALGNGAISKTGLTASKTYIISYWSQNATALSIAGTIAGSAVKIRTINGWNLYEHRVTGVSTVTVSGTGNLDELRLYPVEAQMTTYTYDPLVGQTASCDANNLITYYTYDAYGRLSVIKDQNGLIRKKYTYQYANQ</sequence>